<dbReference type="InterPro" id="IPR041854">
    <property type="entry name" value="BFD-like_2Fe2S-bd_dom_sf"/>
</dbReference>
<dbReference type="Proteomes" id="UP000244571">
    <property type="component" value="Chromosome"/>
</dbReference>
<reference evidence="2 3" key="1">
    <citation type="submission" date="2018-04" db="EMBL/GenBank/DDBJ databases">
        <title>Bordetella sp. HZ20 isolated from seawater.</title>
        <authorList>
            <person name="Sun C."/>
        </authorList>
    </citation>
    <scope>NUCLEOTIDE SEQUENCE [LARGE SCALE GENOMIC DNA]</scope>
    <source>
        <strain evidence="2 3">HZ20</strain>
    </source>
</reference>
<dbReference type="Pfam" id="PF04324">
    <property type="entry name" value="Fer2_BFD"/>
    <property type="match status" value="1"/>
</dbReference>
<proteinExistence type="predicted"/>
<gene>
    <name evidence="2" type="ORF">DBV39_11455</name>
</gene>
<feature type="domain" description="BFD-like [2Fe-2S]-binding" evidence="1">
    <location>
        <begin position="2"/>
        <end position="43"/>
    </location>
</feature>
<sequence length="71" mass="7787">MIVCVCRRVSDKTIAQCARSGMMFEDIQMEYGVATQCGKCEDCARSMWSECCSGSSVAHVHYEEPASKIAA</sequence>
<evidence type="ECO:0000313" key="2">
    <source>
        <dbReference type="EMBL" id="AWB34218.1"/>
    </source>
</evidence>
<dbReference type="KEGG" id="boz:DBV39_11455"/>
<evidence type="ECO:0000259" key="1">
    <source>
        <dbReference type="Pfam" id="PF04324"/>
    </source>
</evidence>
<keyword evidence="3" id="KW-1185">Reference proteome</keyword>
<dbReference type="OrthoDB" id="9815350at2"/>
<dbReference type="InterPro" id="IPR007419">
    <property type="entry name" value="BFD-like_2Fe2S-bd_dom"/>
</dbReference>
<evidence type="ECO:0000313" key="3">
    <source>
        <dbReference type="Proteomes" id="UP000244571"/>
    </source>
</evidence>
<accession>A0A2R4XKA8</accession>
<name>A0A2R4XKA8_9BURK</name>
<dbReference type="Gene3D" id="1.10.10.1100">
    <property type="entry name" value="BFD-like [2Fe-2S]-binding domain"/>
    <property type="match status" value="1"/>
</dbReference>
<dbReference type="EMBL" id="CP028901">
    <property type="protein sequence ID" value="AWB34218.1"/>
    <property type="molecule type" value="Genomic_DNA"/>
</dbReference>
<organism evidence="2 3">
    <name type="scientific">Orrella marina</name>
    <dbReference type="NCBI Taxonomy" id="2163011"/>
    <lineage>
        <taxon>Bacteria</taxon>
        <taxon>Pseudomonadati</taxon>
        <taxon>Pseudomonadota</taxon>
        <taxon>Betaproteobacteria</taxon>
        <taxon>Burkholderiales</taxon>
        <taxon>Alcaligenaceae</taxon>
        <taxon>Orrella</taxon>
    </lineage>
</organism>
<protein>
    <submittedName>
        <fullName evidence="2">(2Fe-2S)-binding protein</fullName>
    </submittedName>
</protein>
<dbReference type="AlphaFoldDB" id="A0A2R4XKA8"/>